<dbReference type="CDD" id="cd01610">
    <property type="entry name" value="PAP2_like"/>
    <property type="match status" value="1"/>
</dbReference>
<proteinExistence type="predicted"/>
<comment type="subcellular location">
    <subcellularLocation>
        <location evidence="1">Cell membrane</location>
        <topology evidence="1">Multi-pass membrane protein</topology>
    </subcellularLocation>
</comment>
<evidence type="ECO:0000259" key="8">
    <source>
        <dbReference type="SMART" id="SM00014"/>
    </source>
</evidence>
<keyword evidence="2" id="KW-1003">Cell membrane</keyword>
<dbReference type="SUPFAM" id="SSF48317">
    <property type="entry name" value="Acid phosphatase/Vanadium-dependent haloperoxidase"/>
    <property type="match status" value="1"/>
</dbReference>
<feature type="transmembrane region" description="Helical" evidence="7">
    <location>
        <begin position="6"/>
        <end position="25"/>
    </location>
</feature>
<dbReference type="RefSeq" id="WP_311952241.1">
    <property type="nucleotide sequence ID" value="NZ_JAVLVU010000001.1"/>
</dbReference>
<evidence type="ECO:0000256" key="1">
    <source>
        <dbReference type="ARBA" id="ARBA00004651"/>
    </source>
</evidence>
<organism evidence="9 10">
    <name type="scientific">Mucilaginibacter terrae</name>
    <dbReference type="NCBI Taxonomy" id="1955052"/>
    <lineage>
        <taxon>Bacteria</taxon>
        <taxon>Pseudomonadati</taxon>
        <taxon>Bacteroidota</taxon>
        <taxon>Sphingobacteriia</taxon>
        <taxon>Sphingobacteriales</taxon>
        <taxon>Sphingobacteriaceae</taxon>
        <taxon>Mucilaginibacter</taxon>
    </lineage>
</organism>
<dbReference type="Gene3D" id="1.20.144.10">
    <property type="entry name" value="Phosphatidic acid phosphatase type 2/haloperoxidase"/>
    <property type="match status" value="1"/>
</dbReference>
<evidence type="ECO:0000256" key="6">
    <source>
        <dbReference type="ARBA" id="ARBA00023136"/>
    </source>
</evidence>
<dbReference type="PANTHER" id="PTHR14969">
    <property type="entry name" value="SPHINGOSINE-1-PHOSPHATE PHOSPHOHYDROLASE"/>
    <property type="match status" value="1"/>
</dbReference>
<keyword evidence="3 7" id="KW-0812">Transmembrane</keyword>
<evidence type="ECO:0000313" key="10">
    <source>
        <dbReference type="Proteomes" id="UP001258315"/>
    </source>
</evidence>
<dbReference type="EMBL" id="JAVLVU010000001">
    <property type="protein sequence ID" value="MDT3404682.1"/>
    <property type="molecule type" value="Genomic_DNA"/>
</dbReference>
<evidence type="ECO:0000256" key="7">
    <source>
        <dbReference type="SAM" id="Phobius"/>
    </source>
</evidence>
<feature type="transmembrane region" description="Helical" evidence="7">
    <location>
        <begin position="89"/>
        <end position="107"/>
    </location>
</feature>
<evidence type="ECO:0000256" key="3">
    <source>
        <dbReference type="ARBA" id="ARBA00022692"/>
    </source>
</evidence>
<keyword evidence="6 7" id="KW-0472">Membrane</keyword>
<protein>
    <submittedName>
        <fullName evidence="9">Membrane-associated phospholipid phosphatase</fullName>
    </submittedName>
</protein>
<gene>
    <name evidence="9" type="ORF">QE417_003754</name>
</gene>
<name>A0ABU3GY37_9SPHI</name>
<dbReference type="InterPro" id="IPR036938">
    <property type="entry name" value="PAP2/HPO_sf"/>
</dbReference>
<comment type="caution">
    <text evidence="9">The sequence shown here is derived from an EMBL/GenBank/DDBJ whole genome shotgun (WGS) entry which is preliminary data.</text>
</comment>
<evidence type="ECO:0000256" key="4">
    <source>
        <dbReference type="ARBA" id="ARBA00022801"/>
    </source>
</evidence>
<keyword evidence="5 7" id="KW-1133">Transmembrane helix</keyword>
<reference evidence="10" key="1">
    <citation type="submission" date="2023-07" db="EMBL/GenBank/DDBJ databases">
        <title>Functional and genomic diversity of the sorghum phyllosphere microbiome.</title>
        <authorList>
            <person name="Shade A."/>
        </authorList>
    </citation>
    <scope>NUCLEOTIDE SEQUENCE [LARGE SCALE GENOMIC DNA]</scope>
    <source>
        <strain evidence="10">SORGH_AS_0422</strain>
    </source>
</reference>
<feature type="transmembrane region" description="Helical" evidence="7">
    <location>
        <begin position="64"/>
        <end position="83"/>
    </location>
</feature>
<dbReference type="InterPro" id="IPR000326">
    <property type="entry name" value="PAP2/HPO"/>
</dbReference>
<accession>A0ABU3GY37</accession>
<keyword evidence="4" id="KW-0378">Hydrolase</keyword>
<evidence type="ECO:0000313" key="9">
    <source>
        <dbReference type="EMBL" id="MDT3404682.1"/>
    </source>
</evidence>
<evidence type="ECO:0000256" key="2">
    <source>
        <dbReference type="ARBA" id="ARBA00022475"/>
    </source>
</evidence>
<sequence length="206" mass="22612">MNKQPLLIYIITTIFVTALGISAHAQLSQPTILRQIDTDIMVNFAENRTPARTDFYYFMSKTNLYGNALVPASLLIGGTISGNKEMRQNAAYIASSSVLSYGAVLLIKKLLKRPRPFRGNYRIMPVYIAGDYSFPSGHSSSAFSTATSLSMAYPKWYVIAPSALWAGSVAYSRMYLGLHYPSDVAVGSLMGAGTAVYLNTIRNRVQ</sequence>
<feature type="domain" description="Phosphatidic acid phosphatase type 2/haloperoxidase" evidence="8">
    <location>
        <begin position="90"/>
        <end position="199"/>
    </location>
</feature>
<dbReference type="SMART" id="SM00014">
    <property type="entry name" value="acidPPc"/>
    <property type="match status" value="1"/>
</dbReference>
<dbReference type="PANTHER" id="PTHR14969:SF62">
    <property type="entry name" value="DECAPRENYLPHOSPHORYL-5-PHOSPHORIBOSE PHOSPHATASE RV3807C-RELATED"/>
    <property type="match status" value="1"/>
</dbReference>
<keyword evidence="10" id="KW-1185">Reference proteome</keyword>
<evidence type="ECO:0000256" key="5">
    <source>
        <dbReference type="ARBA" id="ARBA00022989"/>
    </source>
</evidence>
<feature type="transmembrane region" description="Helical" evidence="7">
    <location>
        <begin position="184"/>
        <end position="201"/>
    </location>
</feature>
<dbReference type="Proteomes" id="UP001258315">
    <property type="component" value="Unassembled WGS sequence"/>
</dbReference>
<dbReference type="Pfam" id="PF01569">
    <property type="entry name" value="PAP2"/>
    <property type="match status" value="1"/>
</dbReference>